<dbReference type="PANTHER" id="PTHR43252:SF2">
    <property type="entry name" value="TRANSCRIPTION REGULATOR, PADR-LIKE FAMILY"/>
    <property type="match status" value="1"/>
</dbReference>
<name>A0A4R4YB33_9PSEU</name>
<organism evidence="2 3">
    <name type="scientific">Saccharopolyspora elongata</name>
    <dbReference type="NCBI Taxonomy" id="2530387"/>
    <lineage>
        <taxon>Bacteria</taxon>
        <taxon>Bacillati</taxon>
        <taxon>Actinomycetota</taxon>
        <taxon>Actinomycetes</taxon>
        <taxon>Pseudonocardiales</taxon>
        <taxon>Pseudonocardiaceae</taxon>
        <taxon>Saccharopolyspora</taxon>
    </lineage>
</organism>
<dbReference type="PANTHER" id="PTHR43252">
    <property type="entry name" value="TRANSCRIPTIONAL REGULATOR YQJI"/>
    <property type="match status" value="1"/>
</dbReference>
<accession>A0A4R4YB33</accession>
<protein>
    <submittedName>
        <fullName evidence="2">PadR family transcriptional regulator</fullName>
    </submittedName>
</protein>
<evidence type="ECO:0000259" key="1">
    <source>
        <dbReference type="Pfam" id="PF03551"/>
    </source>
</evidence>
<dbReference type="InterPro" id="IPR005149">
    <property type="entry name" value="Tscrpt_reg_PadR_N"/>
</dbReference>
<reference evidence="2 3" key="1">
    <citation type="submission" date="2019-03" db="EMBL/GenBank/DDBJ databases">
        <title>Draft genome sequences of novel Actinobacteria.</title>
        <authorList>
            <person name="Sahin N."/>
            <person name="Ay H."/>
            <person name="Saygin H."/>
        </authorList>
    </citation>
    <scope>NUCLEOTIDE SEQUENCE [LARGE SCALE GENOMIC DNA]</scope>
    <source>
        <strain evidence="2 3">7K502</strain>
    </source>
</reference>
<dbReference type="SUPFAM" id="SSF46785">
    <property type="entry name" value="Winged helix' DNA-binding domain"/>
    <property type="match status" value="1"/>
</dbReference>
<dbReference type="Gene3D" id="1.10.10.10">
    <property type="entry name" value="Winged helix-like DNA-binding domain superfamily/Winged helix DNA-binding domain"/>
    <property type="match status" value="1"/>
</dbReference>
<gene>
    <name evidence="2" type="ORF">E1288_33065</name>
</gene>
<comment type="caution">
    <text evidence="2">The sequence shown here is derived from an EMBL/GenBank/DDBJ whole genome shotgun (WGS) entry which is preliminary data.</text>
</comment>
<evidence type="ECO:0000313" key="3">
    <source>
        <dbReference type="Proteomes" id="UP000294947"/>
    </source>
</evidence>
<dbReference type="Pfam" id="PF03551">
    <property type="entry name" value="PadR"/>
    <property type="match status" value="1"/>
</dbReference>
<dbReference type="InterPro" id="IPR036388">
    <property type="entry name" value="WH-like_DNA-bd_sf"/>
</dbReference>
<keyword evidence="3" id="KW-1185">Reference proteome</keyword>
<dbReference type="InterPro" id="IPR036390">
    <property type="entry name" value="WH_DNA-bd_sf"/>
</dbReference>
<feature type="domain" description="Transcription regulator PadR N-terminal" evidence="1">
    <location>
        <begin position="17"/>
        <end position="90"/>
    </location>
</feature>
<dbReference type="EMBL" id="SMKW01000060">
    <property type="protein sequence ID" value="TDD41250.1"/>
    <property type="molecule type" value="Genomic_DNA"/>
</dbReference>
<evidence type="ECO:0000313" key="2">
    <source>
        <dbReference type="EMBL" id="TDD41250.1"/>
    </source>
</evidence>
<proteinExistence type="predicted"/>
<dbReference type="Proteomes" id="UP000294947">
    <property type="component" value="Unassembled WGS sequence"/>
</dbReference>
<dbReference type="OrthoDB" id="8443918at2"/>
<sequence>MCARIYEGWDRVLDHVILGMLALRPISGYDLGKWMRGPGRFIGYRVQLPQIYRTLAKLADQGWVEFQVEPRDGKPDAKVYRLTDTGKQALLDWAHSPYEPAPRPMDPDFTLRFLIAGQLDRDLALSILRTELDYRREQQRTPTQIKELTAAIDPIPELDPAWATQVITLAHEHGRQAALQHIDWLESTITNLENQAPPPD</sequence>
<dbReference type="AlphaFoldDB" id="A0A4R4YB33"/>